<accession>A0ABW5FY32</accession>
<dbReference type="Pfam" id="PF12587">
    <property type="entry name" value="DUF3761"/>
    <property type="match status" value="1"/>
</dbReference>
<feature type="region of interest" description="Disordered" evidence="1">
    <location>
        <begin position="1"/>
        <end position="34"/>
    </location>
</feature>
<dbReference type="EMBL" id="JBHUKR010000011">
    <property type="protein sequence ID" value="MFD2419524.1"/>
    <property type="molecule type" value="Genomic_DNA"/>
</dbReference>
<keyword evidence="3" id="KW-1185">Reference proteome</keyword>
<sequence length="64" mass="6570">MTHKAVASCGSDSYINSDGNCVPRPAKADSPPAGATARCKDGTYSFSQHRQGTCSGHGGVATWL</sequence>
<evidence type="ECO:0000313" key="3">
    <source>
        <dbReference type="Proteomes" id="UP001597417"/>
    </source>
</evidence>
<dbReference type="Proteomes" id="UP001597417">
    <property type="component" value="Unassembled WGS sequence"/>
</dbReference>
<gene>
    <name evidence="2" type="ORF">ACFSXZ_24650</name>
</gene>
<evidence type="ECO:0000313" key="2">
    <source>
        <dbReference type="EMBL" id="MFD2419524.1"/>
    </source>
</evidence>
<comment type="caution">
    <text evidence="2">The sequence shown here is derived from an EMBL/GenBank/DDBJ whole genome shotgun (WGS) entry which is preliminary data.</text>
</comment>
<proteinExistence type="predicted"/>
<dbReference type="RefSeq" id="WP_378267506.1">
    <property type="nucleotide sequence ID" value="NZ_JBHUKR010000011.1"/>
</dbReference>
<reference evidence="3" key="1">
    <citation type="journal article" date="2019" name="Int. J. Syst. Evol. Microbiol.">
        <title>The Global Catalogue of Microorganisms (GCM) 10K type strain sequencing project: providing services to taxonomists for standard genome sequencing and annotation.</title>
        <authorList>
            <consortium name="The Broad Institute Genomics Platform"/>
            <consortium name="The Broad Institute Genome Sequencing Center for Infectious Disease"/>
            <person name="Wu L."/>
            <person name="Ma J."/>
        </authorList>
    </citation>
    <scope>NUCLEOTIDE SEQUENCE [LARGE SCALE GENOMIC DNA]</scope>
    <source>
        <strain evidence="3">CGMCC 4.7645</strain>
    </source>
</reference>
<name>A0ABW5FY32_9PSEU</name>
<dbReference type="InterPro" id="IPR022236">
    <property type="entry name" value="DUF3761"/>
</dbReference>
<organism evidence="2 3">
    <name type="scientific">Amycolatopsis pigmentata</name>
    <dbReference type="NCBI Taxonomy" id="450801"/>
    <lineage>
        <taxon>Bacteria</taxon>
        <taxon>Bacillati</taxon>
        <taxon>Actinomycetota</taxon>
        <taxon>Actinomycetes</taxon>
        <taxon>Pseudonocardiales</taxon>
        <taxon>Pseudonocardiaceae</taxon>
        <taxon>Amycolatopsis</taxon>
    </lineage>
</organism>
<feature type="compositionally biased region" description="Polar residues" evidence="1">
    <location>
        <begin position="10"/>
        <end position="19"/>
    </location>
</feature>
<evidence type="ECO:0000256" key="1">
    <source>
        <dbReference type="SAM" id="MobiDB-lite"/>
    </source>
</evidence>
<protein>
    <submittedName>
        <fullName evidence="2">DUF3761 domain-containing protein</fullName>
    </submittedName>
</protein>